<dbReference type="RefSeq" id="XP_025494604.1">
    <property type="nucleotide sequence ID" value="XM_025636861.1"/>
</dbReference>
<organism evidence="1 2">
    <name type="scientific">Aspergillus uvarum CBS 121591</name>
    <dbReference type="NCBI Taxonomy" id="1448315"/>
    <lineage>
        <taxon>Eukaryota</taxon>
        <taxon>Fungi</taxon>
        <taxon>Dikarya</taxon>
        <taxon>Ascomycota</taxon>
        <taxon>Pezizomycotina</taxon>
        <taxon>Eurotiomycetes</taxon>
        <taxon>Eurotiomycetidae</taxon>
        <taxon>Eurotiales</taxon>
        <taxon>Aspergillaceae</taxon>
        <taxon>Aspergillus</taxon>
        <taxon>Aspergillus subgen. Circumdati</taxon>
    </lineage>
</organism>
<accession>A0A319CGQ1</accession>
<protein>
    <recommendedName>
        <fullName evidence="3">F-box domain-containing protein</fullName>
    </recommendedName>
</protein>
<keyword evidence="2" id="KW-1185">Reference proteome</keyword>
<dbReference type="EMBL" id="KZ821684">
    <property type="protein sequence ID" value="PYH84404.1"/>
    <property type="molecule type" value="Genomic_DNA"/>
</dbReference>
<proteinExistence type="predicted"/>
<dbReference type="VEuPathDB" id="FungiDB:BO82DRAFT_362541"/>
<dbReference type="AlphaFoldDB" id="A0A319CGQ1"/>
<sequence>MSLSELPPELLLMVVGSFPSEKTINYLTRTCRSYFSHLDPFLYCYHVRKGDVSTWKYAAVNNHPEVVRKLLDAGASIYDSTMWHVSELYIGPHPNHPLIIATVHNHPSVVDAVEHFGCRFHNPLPMGRAPFLYTLDHTRVELPAEQILQRIPRTLSLLFRHGADPARAAALQRAVSVESWLTARFLIARGGGGAHCHQERRYHPEVQAALDRALANHDFEGVMALLEVEGLEV</sequence>
<evidence type="ECO:0000313" key="2">
    <source>
        <dbReference type="Proteomes" id="UP000248340"/>
    </source>
</evidence>
<reference evidence="1 2" key="1">
    <citation type="submission" date="2016-12" db="EMBL/GenBank/DDBJ databases">
        <title>The genomes of Aspergillus section Nigri reveals drivers in fungal speciation.</title>
        <authorList>
            <consortium name="DOE Joint Genome Institute"/>
            <person name="Vesth T.C."/>
            <person name="Nybo J."/>
            <person name="Theobald S."/>
            <person name="Brandl J."/>
            <person name="Frisvad J.C."/>
            <person name="Nielsen K.F."/>
            <person name="Lyhne E.K."/>
            <person name="Kogle M.E."/>
            <person name="Kuo A."/>
            <person name="Riley R."/>
            <person name="Clum A."/>
            <person name="Nolan M."/>
            <person name="Lipzen A."/>
            <person name="Salamov A."/>
            <person name="Henrissat B."/>
            <person name="Wiebenga A."/>
            <person name="De Vries R.P."/>
            <person name="Grigoriev I.V."/>
            <person name="Mortensen U.H."/>
            <person name="Andersen M.R."/>
            <person name="Baker S.E."/>
        </authorList>
    </citation>
    <scope>NUCLEOTIDE SEQUENCE [LARGE SCALE GENOMIC DNA]</scope>
    <source>
        <strain evidence="1 2">CBS 121591</strain>
    </source>
</reference>
<dbReference type="OrthoDB" id="10590509at2759"/>
<dbReference type="Gene3D" id="1.25.40.20">
    <property type="entry name" value="Ankyrin repeat-containing domain"/>
    <property type="match status" value="1"/>
</dbReference>
<evidence type="ECO:0008006" key="3">
    <source>
        <dbReference type="Google" id="ProtNLM"/>
    </source>
</evidence>
<name>A0A319CGQ1_9EURO</name>
<dbReference type="SUPFAM" id="SSF48403">
    <property type="entry name" value="Ankyrin repeat"/>
    <property type="match status" value="1"/>
</dbReference>
<dbReference type="InterPro" id="IPR036770">
    <property type="entry name" value="Ankyrin_rpt-contain_sf"/>
</dbReference>
<evidence type="ECO:0000313" key="1">
    <source>
        <dbReference type="EMBL" id="PYH84404.1"/>
    </source>
</evidence>
<dbReference type="Proteomes" id="UP000248340">
    <property type="component" value="Unassembled WGS sequence"/>
</dbReference>
<dbReference type="GeneID" id="37139602"/>
<gene>
    <name evidence="1" type="ORF">BO82DRAFT_362541</name>
</gene>